<evidence type="ECO:0000259" key="1">
    <source>
        <dbReference type="Pfam" id="PF00881"/>
    </source>
</evidence>
<dbReference type="InterPro" id="IPR052530">
    <property type="entry name" value="NAD(P)H_nitroreductase"/>
</dbReference>
<feature type="domain" description="Nitroreductase" evidence="1">
    <location>
        <begin position="5"/>
        <end position="116"/>
    </location>
</feature>
<dbReference type="PANTHER" id="PTHR43821:SF1">
    <property type="entry name" value="NAD(P)H NITROREDUCTASE YDJA-RELATED"/>
    <property type="match status" value="1"/>
</dbReference>
<dbReference type="SUPFAM" id="SSF55469">
    <property type="entry name" value="FMN-dependent nitroreductase-like"/>
    <property type="match status" value="1"/>
</dbReference>
<dbReference type="Gene3D" id="3.40.109.10">
    <property type="entry name" value="NADH Oxidase"/>
    <property type="match status" value="1"/>
</dbReference>
<evidence type="ECO:0000313" key="3">
    <source>
        <dbReference type="Proteomes" id="UP001057498"/>
    </source>
</evidence>
<name>A0ABN6PUM6_9BURK</name>
<sequence length="138" mass="14795">MLGPAARERLAQCFADALLERDPQALPGQIEDARRKAVRGPVLLLAIADLRAEDPDVPPAERLLSLGCAIQNLLLAARARGYASGLSSGRALRSPLLRSAFGVREGEEAVCFISLGTPLSSKPPRQRPAVDDFVQWVA</sequence>
<reference evidence="2" key="1">
    <citation type="submission" date="2022-04" db="EMBL/GenBank/DDBJ databases">
        <title>Whole genome sequence of Sphaerotilus sp. FB-5.</title>
        <authorList>
            <person name="Takeda M."/>
            <person name="Narihara S."/>
            <person name="Akimoto M."/>
            <person name="Akimoto R."/>
            <person name="Nishiyashiki S."/>
            <person name="Murakami T."/>
        </authorList>
    </citation>
    <scope>NUCLEOTIDE SEQUENCE</scope>
    <source>
        <strain evidence="2">FB-5</strain>
    </source>
</reference>
<gene>
    <name evidence="2" type="ORF">CATMQ487_46930</name>
</gene>
<dbReference type="PANTHER" id="PTHR43821">
    <property type="entry name" value="NAD(P)H NITROREDUCTASE YDJA-RELATED"/>
    <property type="match status" value="1"/>
</dbReference>
<accession>A0ABN6PUM6</accession>
<dbReference type="EMBL" id="AP025730">
    <property type="protein sequence ID" value="BDI07723.1"/>
    <property type="molecule type" value="Genomic_DNA"/>
</dbReference>
<proteinExistence type="predicted"/>
<dbReference type="Pfam" id="PF00881">
    <property type="entry name" value="Nitroreductase"/>
    <property type="match status" value="1"/>
</dbReference>
<protein>
    <recommendedName>
        <fullName evidence="1">Nitroreductase domain-containing protein</fullName>
    </recommendedName>
</protein>
<dbReference type="InterPro" id="IPR000415">
    <property type="entry name" value="Nitroreductase-like"/>
</dbReference>
<evidence type="ECO:0000313" key="2">
    <source>
        <dbReference type="EMBL" id="BDI07723.1"/>
    </source>
</evidence>
<dbReference type="Proteomes" id="UP001057498">
    <property type="component" value="Chromosome"/>
</dbReference>
<organism evidence="2 3">
    <name type="scientific">Sphaerotilus microaerophilus</name>
    <dbReference type="NCBI Taxonomy" id="2914710"/>
    <lineage>
        <taxon>Bacteria</taxon>
        <taxon>Pseudomonadati</taxon>
        <taxon>Pseudomonadota</taxon>
        <taxon>Betaproteobacteria</taxon>
        <taxon>Burkholderiales</taxon>
        <taxon>Sphaerotilaceae</taxon>
        <taxon>Sphaerotilus</taxon>
    </lineage>
</organism>
<keyword evidence="3" id="KW-1185">Reference proteome</keyword>
<dbReference type="InterPro" id="IPR029479">
    <property type="entry name" value="Nitroreductase"/>
</dbReference>